<dbReference type="RefSeq" id="WP_308457213.1">
    <property type="nucleotide sequence ID" value="NZ_JAJEQM010000030.1"/>
</dbReference>
<organism evidence="1 2">
    <name type="scientific">Hominilimicola fabiformis</name>
    <dbReference type="NCBI Taxonomy" id="2885356"/>
    <lineage>
        <taxon>Bacteria</taxon>
        <taxon>Bacillati</taxon>
        <taxon>Bacillota</taxon>
        <taxon>Clostridia</taxon>
        <taxon>Eubacteriales</taxon>
        <taxon>Oscillospiraceae</taxon>
        <taxon>Hominilimicola</taxon>
    </lineage>
</organism>
<sequence>MGMVQVLHYYCKRRRAELLNDITFKKGISCQIQTDFLDISDIVKELTNKNHIDCVAIDEDLFGIGDIEDIISKLEVLKFVTDETKILIIALDRMRNDEMIQGIQKSGVVDYIITKEMIDDFDDVISKFFDGTITENEKILYTPSNNEDYDVDDISEESGVQSEIYSSDIEDNNTSEEDYQGEYSETEYNDNTENVAEQKTIISNSQSNIFSRMKESFQQNKVSEDVPSIAEVPEDRMITIGICGLQSHIGVTHHALAMAQALSEQYKYVCYKECNTHDIYNVLQNSSLKKTMPGYIRIMNVDIFNKNADVEEYSDKYKFCIMDFGTINECTQAEFFETDIPIIIAGIKDWEFNNFMGAYSQGILDKANVVINFFPKKEQSDLQNAFSDLKIFFADYAPEVFEPIPNISMYNQIINTSLSEV</sequence>
<keyword evidence="2" id="KW-1185">Reference proteome</keyword>
<name>A0AAE3E0J7_9FIRM</name>
<dbReference type="AlphaFoldDB" id="A0AAE3E0J7"/>
<dbReference type="EMBL" id="JAJEQM010000030">
    <property type="protein sequence ID" value="MCC2211846.1"/>
    <property type="molecule type" value="Genomic_DNA"/>
</dbReference>
<accession>A0AAE3E0J7</accession>
<evidence type="ECO:0000313" key="1">
    <source>
        <dbReference type="EMBL" id="MCC2211846.1"/>
    </source>
</evidence>
<reference evidence="1 2" key="1">
    <citation type="submission" date="2021-10" db="EMBL/GenBank/DDBJ databases">
        <title>Anaerobic single-cell dispensing facilitates the cultivation of human gut bacteria.</title>
        <authorList>
            <person name="Afrizal A."/>
        </authorList>
    </citation>
    <scope>NUCLEOTIDE SEQUENCE [LARGE SCALE GENOMIC DNA]</scope>
    <source>
        <strain evidence="1 2">CLA-AA-H232</strain>
    </source>
</reference>
<evidence type="ECO:0000313" key="2">
    <source>
        <dbReference type="Proteomes" id="UP001198242"/>
    </source>
</evidence>
<proteinExistence type="predicted"/>
<protein>
    <submittedName>
        <fullName evidence="1">Uncharacterized protein</fullName>
    </submittedName>
</protein>
<comment type="caution">
    <text evidence="1">The sequence shown here is derived from an EMBL/GenBank/DDBJ whole genome shotgun (WGS) entry which is preliminary data.</text>
</comment>
<dbReference type="Proteomes" id="UP001198242">
    <property type="component" value="Unassembled WGS sequence"/>
</dbReference>
<gene>
    <name evidence="1" type="ORF">LKE05_13755</name>
</gene>